<proteinExistence type="predicted"/>
<comment type="caution">
    <text evidence="1">The sequence shown here is derived from an EMBL/GenBank/DDBJ whole genome shotgun (WGS) entry which is preliminary data.</text>
</comment>
<reference evidence="1" key="1">
    <citation type="journal article" date="2014" name="Front. Microbiol.">
        <title>High frequency of phylogenetically diverse reductive dehalogenase-homologous genes in deep subseafloor sedimentary metagenomes.</title>
        <authorList>
            <person name="Kawai M."/>
            <person name="Futagami T."/>
            <person name="Toyoda A."/>
            <person name="Takaki Y."/>
            <person name="Nishi S."/>
            <person name="Hori S."/>
            <person name="Arai W."/>
            <person name="Tsubouchi T."/>
            <person name="Morono Y."/>
            <person name="Uchiyama I."/>
            <person name="Ito T."/>
            <person name="Fujiyama A."/>
            <person name="Inagaki F."/>
            <person name="Takami H."/>
        </authorList>
    </citation>
    <scope>NUCLEOTIDE SEQUENCE</scope>
    <source>
        <strain evidence="1">Expedition CK06-06</strain>
    </source>
</reference>
<evidence type="ECO:0000313" key="1">
    <source>
        <dbReference type="EMBL" id="GAG57657.1"/>
    </source>
</evidence>
<accession>X0ZHP4</accession>
<dbReference type="EMBL" id="BART01006092">
    <property type="protein sequence ID" value="GAG57657.1"/>
    <property type="molecule type" value="Genomic_DNA"/>
</dbReference>
<sequence>MGIKLEPPVNGSKFGYFMVNPEDPSKSAEDVEKEYAAGFAAMEASHCRPDTS</sequence>
<dbReference type="AlphaFoldDB" id="X0ZHP4"/>
<protein>
    <submittedName>
        <fullName evidence="1">Uncharacterized protein</fullName>
    </submittedName>
</protein>
<gene>
    <name evidence="1" type="ORF">S01H4_13859</name>
</gene>
<feature type="non-terminal residue" evidence="1">
    <location>
        <position position="52"/>
    </location>
</feature>
<organism evidence="1">
    <name type="scientific">marine sediment metagenome</name>
    <dbReference type="NCBI Taxonomy" id="412755"/>
    <lineage>
        <taxon>unclassified sequences</taxon>
        <taxon>metagenomes</taxon>
        <taxon>ecological metagenomes</taxon>
    </lineage>
</organism>
<name>X0ZHP4_9ZZZZ</name>